<name>A0AAV9HTE9_9PEZI</name>
<organism evidence="3 4">
    <name type="scientific">Cladorrhinum samala</name>
    <dbReference type="NCBI Taxonomy" id="585594"/>
    <lineage>
        <taxon>Eukaryota</taxon>
        <taxon>Fungi</taxon>
        <taxon>Dikarya</taxon>
        <taxon>Ascomycota</taxon>
        <taxon>Pezizomycotina</taxon>
        <taxon>Sordariomycetes</taxon>
        <taxon>Sordariomycetidae</taxon>
        <taxon>Sordariales</taxon>
        <taxon>Podosporaceae</taxon>
        <taxon>Cladorrhinum</taxon>
    </lineage>
</organism>
<dbReference type="Proteomes" id="UP001321749">
    <property type="component" value="Unassembled WGS sequence"/>
</dbReference>
<reference evidence="3" key="1">
    <citation type="journal article" date="2023" name="Mol. Phylogenet. Evol.">
        <title>Genome-scale phylogeny and comparative genomics of the fungal order Sordariales.</title>
        <authorList>
            <person name="Hensen N."/>
            <person name="Bonometti L."/>
            <person name="Westerberg I."/>
            <person name="Brannstrom I.O."/>
            <person name="Guillou S."/>
            <person name="Cros-Aarteil S."/>
            <person name="Calhoun S."/>
            <person name="Haridas S."/>
            <person name="Kuo A."/>
            <person name="Mondo S."/>
            <person name="Pangilinan J."/>
            <person name="Riley R."/>
            <person name="LaButti K."/>
            <person name="Andreopoulos B."/>
            <person name="Lipzen A."/>
            <person name="Chen C."/>
            <person name="Yan M."/>
            <person name="Daum C."/>
            <person name="Ng V."/>
            <person name="Clum A."/>
            <person name="Steindorff A."/>
            <person name="Ohm R.A."/>
            <person name="Martin F."/>
            <person name="Silar P."/>
            <person name="Natvig D.O."/>
            <person name="Lalanne C."/>
            <person name="Gautier V."/>
            <person name="Ament-Velasquez S.L."/>
            <person name="Kruys A."/>
            <person name="Hutchinson M.I."/>
            <person name="Powell A.J."/>
            <person name="Barry K."/>
            <person name="Miller A.N."/>
            <person name="Grigoriev I.V."/>
            <person name="Debuchy R."/>
            <person name="Gladieux P."/>
            <person name="Hiltunen Thoren M."/>
            <person name="Johannesson H."/>
        </authorList>
    </citation>
    <scope>NUCLEOTIDE SEQUENCE</scope>
    <source>
        <strain evidence="3">PSN324</strain>
    </source>
</reference>
<feature type="region of interest" description="Disordered" evidence="1">
    <location>
        <begin position="34"/>
        <end position="55"/>
    </location>
</feature>
<keyword evidence="2" id="KW-0472">Membrane</keyword>
<keyword evidence="4" id="KW-1185">Reference proteome</keyword>
<evidence type="ECO:0000256" key="2">
    <source>
        <dbReference type="SAM" id="Phobius"/>
    </source>
</evidence>
<accession>A0AAV9HTE9</accession>
<sequence length="237" mass="26153">MAVLQHSPRSETSHDAQCYAQLCGALQELPKSTADERTQDPAFNTSLSQFPPPAAQESPGLPLQILPYVPVLISIISASLAVGGPPLYFNVRHIVIICGILGSWTTSHILGIVIPRTMAKRRKKLSFWLLTIKNAVFAIIPPMLLGMQTCGLFNTCRGWAPIVITRHGRLRFGGVVLEALESFKWNVEVFYPWLVLGFLVVQGGYGLGVWMWFRSAKMETVERFEASRSGGRLTGEG</sequence>
<gene>
    <name evidence="3" type="ORF">QBC42DRAFT_296190</name>
</gene>
<comment type="caution">
    <text evidence="3">The sequence shown here is derived from an EMBL/GenBank/DDBJ whole genome shotgun (WGS) entry which is preliminary data.</text>
</comment>
<dbReference type="AlphaFoldDB" id="A0AAV9HTE9"/>
<feature type="transmembrane region" description="Helical" evidence="2">
    <location>
        <begin position="94"/>
        <end position="113"/>
    </location>
</feature>
<evidence type="ECO:0000313" key="3">
    <source>
        <dbReference type="EMBL" id="KAK4463260.1"/>
    </source>
</evidence>
<feature type="transmembrane region" description="Helical" evidence="2">
    <location>
        <begin position="190"/>
        <end position="213"/>
    </location>
</feature>
<feature type="transmembrane region" description="Helical" evidence="2">
    <location>
        <begin position="65"/>
        <end position="88"/>
    </location>
</feature>
<keyword evidence="2" id="KW-0812">Transmembrane</keyword>
<evidence type="ECO:0000313" key="4">
    <source>
        <dbReference type="Proteomes" id="UP001321749"/>
    </source>
</evidence>
<keyword evidence="2" id="KW-1133">Transmembrane helix</keyword>
<feature type="transmembrane region" description="Helical" evidence="2">
    <location>
        <begin position="125"/>
        <end position="145"/>
    </location>
</feature>
<reference evidence="3" key="2">
    <citation type="submission" date="2023-06" db="EMBL/GenBank/DDBJ databases">
        <authorList>
            <consortium name="Lawrence Berkeley National Laboratory"/>
            <person name="Mondo S.J."/>
            <person name="Hensen N."/>
            <person name="Bonometti L."/>
            <person name="Westerberg I."/>
            <person name="Brannstrom I.O."/>
            <person name="Guillou S."/>
            <person name="Cros-Aarteil S."/>
            <person name="Calhoun S."/>
            <person name="Haridas S."/>
            <person name="Kuo A."/>
            <person name="Pangilinan J."/>
            <person name="Riley R."/>
            <person name="Labutti K."/>
            <person name="Andreopoulos B."/>
            <person name="Lipzen A."/>
            <person name="Chen C."/>
            <person name="Yanf M."/>
            <person name="Daum C."/>
            <person name="Ng V."/>
            <person name="Clum A."/>
            <person name="Steindorff A."/>
            <person name="Ohm R."/>
            <person name="Martin F."/>
            <person name="Silar P."/>
            <person name="Natvig D."/>
            <person name="Lalanne C."/>
            <person name="Gautier V."/>
            <person name="Ament-Velasquez S.L."/>
            <person name="Kruys A."/>
            <person name="Hutchinson M.I."/>
            <person name="Powell A.J."/>
            <person name="Barry K."/>
            <person name="Miller A.N."/>
            <person name="Grigoriev I.V."/>
            <person name="Debuchy R."/>
            <person name="Gladieux P."/>
            <person name="Thoren M.H."/>
            <person name="Johannesson H."/>
        </authorList>
    </citation>
    <scope>NUCLEOTIDE SEQUENCE</scope>
    <source>
        <strain evidence="3">PSN324</strain>
    </source>
</reference>
<protein>
    <submittedName>
        <fullName evidence="3">Uncharacterized protein</fullName>
    </submittedName>
</protein>
<proteinExistence type="predicted"/>
<evidence type="ECO:0000256" key="1">
    <source>
        <dbReference type="SAM" id="MobiDB-lite"/>
    </source>
</evidence>
<dbReference type="EMBL" id="MU864962">
    <property type="protein sequence ID" value="KAK4463260.1"/>
    <property type="molecule type" value="Genomic_DNA"/>
</dbReference>